<dbReference type="InterPro" id="IPR036259">
    <property type="entry name" value="MFS_trans_sf"/>
</dbReference>
<dbReference type="InterPro" id="IPR005828">
    <property type="entry name" value="MFS_sugar_transport-like"/>
</dbReference>
<dbReference type="PANTHER" id="PTHR48022:SF70">
    <property type="entry name" value="MONOSACCHARIDE TRANSPORTER, PUTATIVE (AFU_ORTHOLOGUE AFUA_5G14540)-RELATED"/>
    <property type="match status" value="1"/>
</dbReference>
<keyword evidence="9" id="KW-1185">Reference proteome</keyword>
<dbReference type="InterPro" id="IPR050360">
    <property type="entry name" value="MFS_Sugar_Transporters"/>
</dbReference>
<comment type="subcellular location">
    <subcellularLocation>
        <location evidence="1">Membrane</location>
        <topology evidence="1">Multi-pass membrane protein</topology>
    </subcellularLocation>
</comment>
<organism evidence="8 9">
    <name type="scientific">Fusarium falciforme</name>
    <dbReference type="NCBI Taxonomy" id="195108"/>
    <lineage>
        <taxon>Eukaryota</taxon>
        <taxon>Fungi</taxon>
        <taxon>Dikarya</taxon>
        <taxon>Ascomycota</taxon>
        <taxon>Pezizomycotina</taxon>
        <taxon>Sordariomycetes</taxon>
        <taxon>Hypocreomycetidae</taxon>
        <taxon>Hypocreales</taxon>
        <taxon>Nectriaceae</taxon>
        <taxon>Fusarium</taxon>
        <taxon>Fusarium solani species complex</taxon>
    </lineage>
</organism>
<dbReference type="Proteomes" id="UP001152087">
    <property type="component" value="Unassembled WGS sequence"/>
</dbReference>
<feature type="transmembrane region" description="Helical" evidence="6">
    <location>
        <begin position="143"/>
        <end position="165"/>
    </location>
</feature>
<dbReference type="GO" id="GO:0005351">
    <property type="term" value="F:carbohydrate:proton symporter activity"/>
    <property type="evidence" value="ECO:0007669"/>
    <property type="project" value="TreeGrafter"/>
</dbReference>
<proteinExistence type="inferred from homology"/>
<evidence type="ECO:0000256" key="6">
    <source>
        <dbReference type="SAM" id="Phobius"/>
    </source>
</evidence>
<comment type="similarity">
    <text evidence="2">Belongs to the major facilitator superfamily. Sugar transporter (TC 2.A.1.1) family.</text>
</comment>
<evidence type="ECO:0000256" key="3">
    <source>
        <dbReference type="ARBA" id="ARBA00022692"/>
    </source>
</evidence>
<evidence type="ECO:0000256" key="1">
    <source>
        <dbReference type="ARBA" id="ARBA00004141"/>
    </source>
</evidence>
<evidence type="ECO:0000313" key="9">
    <source>
        <dbReference type="Proteomes" id="UP001152087"/>
    </source>
</evidence>
<dbReference type="SUPFAM" id="SSF103473">
    <property type="entry name" value="MFS general substrate transporter"/>
    <property type="match status" value="1"/>
</dbReference>
<feature type="domain" description="Major facilitator superfamily (MFS) profile" evidence="7">
    <location>
        <begin position="48"/>
        <end position="218"/>
    </location>
</feature>
<dbReference type="InterPro" id="IPR020846">
    <property type="entry name" value="MFS_dom"/>
</dbReference>
<dbReference type="AlphaFoldDB" id="A0A9W8UTE9"/>
<accession>A0A9W8UTE9</accession>
<sequence>MDKATEDPALPEVEKMENPANTMTTYANIMAKNKPNPRGPGYIKLYVLASVVFLCSTMNGFDSSLMGSINALPNYTDYFGLPENGNASTGIVFAIFQIGQMCGALFIWMTDWYGRTWHIFFGCLGVCIGTIVTSLSTTLPMFIAGRFLLSFFATCAHTAAPLYLVELAPAAYRGTIAGMYNTFYNVCMLVTNISPTKVILTGGFHFGFKWSAQGWLFF</sequence>
<evidence type="ECO:0000259" key="7">
    <source>
        <dbReference type="PROSITE" id="PS50850"/>
    </source>
</evidence>
<feature type="transmembrane region" description="Helical" evidence="6">
    <location>
        <begin position="87"/>
        <end position="107"/>
    </location>
</feature>
<comment type="caution">
    <text evidence="8">The sequence shown here is derived from an EMBL/GenBank/DDBJ whole genome shotgun (WGS) entry which is preliminary data.</text>
</comment>
<dbReference type="GO" id="GO:0016020">
    <property type="term" value="C:membrane"/>
    <property type="evidence" value="ECO:0007669"/>
    <property type="project" value="UniProtKB-SubCell"/>
</dbReference>
<feature type="transmembrane region" description="Helical" evidence="6">
    <location>
        <begin position="119"/>
        <end position="137"/>
    </location>
</feature>
<dbReference type="EMBL" id="JAOQAV010000117">
    <property type="protein sequence ID" value="KAJ4177241.1"/>
    <property type="molecule type" value="Genomic_DNA"/>
</dbReference>
<evidence type="ECO:0000256" key="5">
    <source>
        <dbReference type="ARBA" id="ARBA00023136"/>
    </source>
</evidence>
<dbReference type="PANTHER" id="PTHR48022">
    <property type="entry name" value="PLASTIDIC GLUCOSE TRANSPORTER 4"/>
    <property type="match status" value="1"/>
</dbReference>
<keyword evidence="4 6" id="KW-1133">Transmembrane helix</keyword>
<feature type="transmembrane region" description="Helical" evidence="6">
    <location>
        <begin position="42"/>
        <end position="61"/>
    </location>
</feature>
<dbReference type="Pfam" id="PF00083">
    <property type="entry name" value="Sugar_tr"/>
    <property type="match status" value="1"/>
</dbReference>
<keyword evidence="3 6" id="KW-0812">Transmembrane</keyword>
<keyword evidence="5 6" id="KW-0472">Membrane</keyword>
<dbReference type="Gene3D" id="1.20.1250.20">
    <property type="entry name" value="MFS general substrate transporter like domains"/>
    <property type="match status" value="1"/>
</dbReference>
<name>A0A9W8UTE9_9HYPO</name>
<dbReference type="PROSITE" id="PS50850">
    <property type="entry name" value="MFS"/>
    <property type="match status" value="1"/>
</dbReference>
<evidence type="ECO:0000256" key="4">
    <source>
        <dbReference type="ARBA" id="ARBA00022989"/>
    </source>
</evidence>
<evidence type="ECO:0000256" key="2">
    <source>
        <dbReference type="ARBA" id="ARBA00010992"/>
    </source>
</evidence>
<protein>
    <recommendedName>
        <fullName evidence="7">Major facilitator superfamily (MFS) profile domain-containing protein</fullName>
    </recommendedName>
</protein>
<evidence type="ECO:0000313" key="8">
    <source>
        <dbReference type="EMBL" id="KAJ4177241.1"/>
    </source>
</evidence>
<reference evidence="8" key="1">
    <citation type="submission" date="2022-09" db="EMBL/GenBank/DDBJ databases">
        <title>Fusarium specimens isolated from Avocado Roots.</title>
        <authorList>
            <person name="Stajich J."/>
            <person name="Roper C."/>
            <person name="Heimlech-Rivalta G."/>
        </authorList>
    </citation>
    <scope>NUCLEOTIDE SEQUENCE</scope>
    <source>
        <strain evidence="8">A02</strain>
    </source>
</reference>
<gene>
    <name evidence="8" type="ORF">NW755_013964</name>
</gene>